<keyword evidence="4" id="KW-0862">Zinc</keyword>
<comment type="subcellular location">
    <subcellularLocation>
        <location evidence="1">Nucleus</location>
    </subcellularLocation>
</comment>
<sequence length="474" mass="54579">MSSEPKSSSTPVGVSRVEELFVNVDDNLNEEDECNVEAFEPLLDTTTKEAEVKNPFQVFKKPRRSKVWDDFLEPELINKQWKVRCKYCNQPLFVLKSKRTSHLKRHIDGCIKKSRFLKQQQALNFLPSESSTGTDQSGFVSALHDGKVDMLKMREAMAHWITMHEHPFSIVEEEGFNLMMKRGMPQWTSVSRVTIRSDSFKAYEFEKLKLKALLKKVDRICLTTDLWKSKPQKIEYMVLIAHFVDLDWKLQKRVLNFVHLPPPRKGANIADCILKCLKGWEIEDKVFTISVDNASANDSCIKILKDNFTTNGRLLCNGKLFHVRCCAHILNLMVQHGLQQVQDIIEKVHDTVHFLNASDARLKRFGFVMDPRLKMRAVEIAFPKMFPSDLVRENIGKVKDIMYQLSEEYLRIYSSTCNVEESGECAFPINAHGGDVTSSGDWCRSLHGVKRKNKNNDKQPKEIVIPIPLKESTM</sequence>
<keyword evidence="7" id="KW-0539">Nucleus</keyword>
<keyword evidence="5" id="KW-0805">Transcription regulation</keyword>
<name>A0ABR2F2C5_9ROSI</name>
<dbReference type="InterPro" id="IPR052035">
    <property type="entry name" value="ZnF_BED_domain_contain"/>
</dbReference>
<comment type="caution">
    <text evidence="10">The sequence shown here is derived from an EMBL/GenBank/DDBJ whole genome shotgun (WGS) entry which is preliminary data.</text>
</comment>
<evidence type="ECO:0000256" key="3">
    <source>
        <dbReference type="ARBA" id="ARBA00022771"/>
    </source>
</evidence>
<dbReference type="PANTHER" id="PTHR46481">
    <property type="entry name" value="ZINC FINGER BED DOMAIN-CONTAINING PROTEIN 4"/>
    <property type="match status" value="1"/>
</dbReference>
<evidence type="ECO:0000256" key="6">
    <source>
        <dbReference type="ARBA" id="ARBA00023163"/>
    </source>
</evidence>
<protein>
    <recommendedName>
        <fullName evidence="9">BED-type domain-containing protein</fullName>
    </recommendedName>
</protein>
<dbReference type="SUPFAM" id="SSF53098">
    <property type="entry name" value="Ribonuclease H-like"/>
    <property type="match status" value="1"/>
</dbReference>
<evidence type="ECO:0000313" key="10">
    <source>
        <dbReference type="EMBL" id="KAK8569083.1"/>
    </source>
</evidence>
<dbReference type="InterPro" id="IPR003656">
    <property type="entry name" value="Znf_BED"/>
</dbReference>
<keyword evidence="11" id="KW-1185">Reference proteome</keyword>
<dbReference type="InterPro" id="IPR012337">
    <property type="entry name" value="RNaseH-like_sf"/>
</dbReference>
<keyword evidence="2" id="KW-0479">Metal-binding</keyword>
<dbReference type="SMART" id="SM00614">
    <property type="entry name" value="ZnF_BED"/>
    <property type="match status" value="1"/>
</dbReference>
<reference evidence="10 11" key="1">
    <citation type="journal article" date="2024" name="G3 (Bethesda)">
        <title>Genome assembly of Hibiscus sabdariffa L. provides insights into metabolisms of medicinal natural products.</title>
        <authorList>
            <person name="Kim T."/>
        </authorList>
    </citation>
    <scope>NUCLEOTIDE SEQUENCE [LARGE SCALE GENOMIC DNA]</scope>
    <source>
        <strain evidence="10">TK-2024</strain>
        <tissue evidence="10">Old leaves</tissue>
    </source>
</reference>
<evidence type="ECO:0000256" key="5">
    <source>
        <dbReference type="ARBA" id="ARBA00023015"/>
    </source>
</evidence>
<dbReference type="Proteomes" id="UP001472677">
    <property type="component" value="Unassembled WGS sequence"/>
</dbReference>
<evidence type="ECO:0000256" key="7">
    <source>
        <dbReference type="ARBA" id="ARBA00023242"/>
    </source>
</evidence>
<evidence type="ECO:0000313" key="11">
    <source>
        <dbReference type="Proteomes" id="UP001472677"/>
    </source>
</evidence>
<evidence type="ECO:0000256" key="1">
    <source>
        <dbReference type="ARBA" id="ARBA00004123"/>
    </source>
</evidence>
<keyword evidence="3 8" id="KW-0863">Zinc-finger</keyword>
<gene>
    <name evidence="10" type="ORF">V6N12_007615</name>
</gene>
<accession>A0ABR2F2C5</accession>
<evidence type="ECO:0000256" key="2">
    <source>
        <dbReference type="ARBA" id="ARBA00022723"/>
    </source>
</evidence>
<dbReference type="EMBL" id="JBBPBM010000009">
    <property type="protein sequence ID" value="KAK8569083.1"/>
    <property type="molecule type" value="Genomic_DNA"/>
</dbReference>
<feature type="domain" description="BED-type" evidence="9">
    <location>
        <begin position="62"/>
        <end position="113"/>
    </location>
</feature>
<evidence type="ECO:0000259" key="9">
    <source>
        <dbReference type="PROSITE" id="PS50808"/>
    </source>
</evidence>
<evidence type="ECO:0000256" key="8">
    <source>
        <dbReference type="PROSITE-ProRule" id="PRU00027"/>
    </source>
</evidence>
<evidence type="ECO:0000256" key="4">
    <source>
        <dbReference type="ARBA" id="ARBA00022833"/>
    </source>
</evidence>
<dbReference type="PANTHER" id="PTHR46481:SF10">
    <property type="entry name" value="ZINC FINGER BED DOMAIN-CONTAINING PROTEIN 39"/>
    <property type="match status" value="1"/>
</dbReference>
<dbReference type="PROSITE" id="PS50808">
    <property type="entry name" value="ZF_BED"/>
    <property type="match status" value="1"/>
</dbReference>
<organism evidence="10 11">
    <name type="scientific">Hibiscus sabdariffa</name>
    <name type="common">roselle</name>
    <dbReference type="NCBI Taxonomy" id="183260"/>
    <lineage>
        <taxon>Eukaryota</taxon>
        <taxon>Viridiplantae</taxon>
        <taxon>Streptophyta</taxon>
        <taxon>Embryophyta</taxon>
        <taxon>Tracheophyta</taxon>
        <taxon>Spermatophyta</taxon>
        <taxon>Magnoliopsida</taxon>
        <taxon>eudicotyledons</taxon>
        <taxon>Gunneridae</taxon>
        <taxon>Pentapetalae</taxon>
        <taxon>rosids</taxon>
        <taxon>malvids</taxon>
        <taxon>Malvales</taxon>
        <taxon>Malvaceae</taxon>
        <taxon>Malvoideae</taxon>
        <taxon>Hibiscus</taxon>
    </lineage>
</organism>
<keyword evidence="6" id="KW-0804">Transcription</keyword>
<proteinExistence type="predicted"/>